<name>A0A6P2C720_9ACTN</name>
<dbReference type="EMBL" id="RPFW01000001">
    <property type="protein sequence ID" value="TVZ07098.1"/>
    <property type="molecule type" value="Genomic_DNA"/>
</dbReference>
<dbReference type="Gene3D" id="3.40.50.1000">
    <property type="entry name" value="HAD superfamily/HAD-like"/>
    <property type="match status" value="1"/>
</dbReference>
<gene>
    <name evidence="1" type="ORF">EAS64_07215</name>
</gene>
<sequence length="219" mass="22503">MAGRGLLLDFGGVMTSFLSGRMAEFCIQVGLPVGAIVTALTRTPEGRSVTALAEAGMVPQRDFETMLAPQLGLPADGLIALDGVGVPPRAETADLAQRARASGNPVGLLSNSWGGGGHDVYTGYDLAALFDVVVISHVVGLRKPEPPIFERAAAKVGVAPRDCVFVDDTLANVATGRELGMAAVHFTGQPGQVAEVEQLIGLRESGARVADAGVTDAGQ</sequence>
<dbReference type="RefSeq" id="WP_145851853.1">
    <property type="nucleotide sequence ID" value="NZ_RPFW01000001.1"/>
</dbReference>
<protein>
    <submittedName>
        <fullName evidence="1">HAD family phosphatase</fullName>
    </submittedName>
</protein>
<dbReference type="PANTHER" id="PTHR47829">
    <property type="entry name" value="HYDROLASE, PUTATIVE (AFU_ORTHOLOGUE AFUA_1G12880)-RELATED"/>
    <property type="match status" value="1"/>
</dbReference>
<organism evidence="1 2">
    <name type="scientific">Trebonia kvetii</name>
    <dbReference type="NCBI Taxonomy" id="2480626"/>
    <lineage>
        <taxon>Bacteria</taxon>
        <taxon>Bacillati</taxon>
        <taxon>Actinomycetota</taxon>
        <taxon>Actinomycetes</taxon>
        <taxon>Streptosporangiales</taxon>
        <taxon>Treboniaceae</taxon>
        <taxon>Trebonia</taxon>
    </lineage>
</organism>
<dbReference type="InterPro" id="IPR006439">
    <property type="entry name" value="HAD-SF_hydro_IA"/>
</dbReference>
<dbReference type="OrthoDB" id="9795007at2"/>
<evidence type="ECO:0000313" key="2">
    <source>
        <dbReference type="Proteomes" id="UP000460272"/>
    </source>
</evidence>
<dbReference type="InterPro" id="IPR036412">
    <property type="entry name" value="HAD-like_sf"/>
</dbReference>
<dbReference type="InterPro" id="IPR023214">
    <property type="entry name" value="HAD_sf"/>
</dbReference>
<dbReference type="SFLD" id="SFLDS00003">
    <property type="entry name" value="Haloacid_Dehalogenase"/>
    <property type="match status" value="1"/>
</dbReference>
<comment type="caution">
    <text evidence="1">The sequence shown here is derived from an EMBL/GenBank/DDBJ whole genome shotgun (WGS) entry which is preliminary data.</text>
</comment>
<keyword evidence="2" id="KW-1185">Reference proteome</keyword>
<dbReference type="AlphaFoldDB" id="A0A6P2C720"/>
<reference evidence="1 2" key="1">
    <citation type="submission" date="2018-11" db="EMBL/GenBank/DDBJ databases">
        <title>Trebonia kvetii gen.nov., sp.nov., a novel acidophilic actinobacterium, and proposal of the new actinobacterial family Treboniaceae fam. nov.</title>
        <authorList>
            <person name="Rapoport D."/>
            <person name="Sagova-Mareckova M."/>
            <person name="Sedlacek I."/>
            <person name="Provaznik J."/>
            <person name="Kralova S."/>
            <person name="Pavlinic D."/>
            <person name="Benes V."/>
            <person name="Kopecky J."/>
        </authorList>
    </citation>
    <scope>NUCLEOTIDE SEQUENCE [LARGE SCALE GENOMIC DNA]</scope>
    <source>
        <strain evidence="1 2">15Tr583</strain>
    </source>
</reference>
<evidence type="ECO:0000313" key="1">
    <source>
        <dbReference type="EMBL" id="TVZ07098.1"/>
    </source>
</evidence>
<dbReference type="PANTHER" id="PTHR47829:SF1">
    <property type="entry name" value="HAD FAMILY PHOSPHATASE"/>
    <property type="match status" value="1"/>
</dbReference>
<proteinExistence type="predicted"/>
<accession>A0A6P2C720</accession>
<dbReference type="SUPFAM" id="SSF56784">
    <property type="entry name" value="HAD-like"/>
    <property type="match status" value="1"/>
</dbReference>
<dbReference type="CDD" id="cd02603">
    <property type="entry name" value="HAD_sEH-N_like"/>
    <property type="match status" value="1"/>
</dbReference>
<dbReference type="Proteomes" id="UP000460272">
    <property type="component" value="Unassembled WGS sequence"/>
</dbReference>
<dbReference type="SFLD" id="SFLDG01129">
    <property type="entry name" value="C1.5:_HAD__Beta-PGM__Phosphata"/>
    <property type="match status" value="1"/>
</dbReference>
<dbReference type="NCBIfam" id="TIGR01509">
    <property type="entry name" value="HAD-SF-IA-v3"/>
    <property type="match status" value="1"/>
</dbReference>
<dbReference type="PRINTS" id="PR00413">
    <property type="entry name" value="HADHALOGNASE"/>
</dbReference>
<dbReference type="Pfam" id="PF00702">
    <property type="entry name" value="Hydrolase"/>
    <property type="match status" value="1"/>
</dbReference>
<dbReference type="InterPro" id="IPR052898">
    <property type="entry name" value="ACAD10-like"/>
</dbReference>